<dbReference type="Gene3D" id="1.10.167.10">
    <property type="entry name" value="Regulator of G-protein Signalling 4, domain 2"/>
    <property type="match status" value="1"/>
</dbReference>
<dbReference type="InterPro" id="IPR045270">
    <property type="entry name" value="STKc_AGC"/>
</dbReference>
<dbReference type="InterPro" id="IPR044926">
    <property type="entry name" value="RGS_subdomain_2"/>
</dbReference>
<proteinExistence type="inferred from homology"/>
<keyword evidence="14" id="KW-1185">Reference proteome</keyword>
<dbReference type="Pfam" id="PF00615">
    <property type="entry name" value="RGS"/>
    <property type="match status" value="1"/>
</dbReference>
<dbReference type="InterPro" id="IPR000961">
    <property type="entry name" value="AGC-kinase_C"/>
</dbReference>
<feature type="region of interest" description="Disordered" evidence="9">
    <location>
        <begin position="142"/>
        <end position="180"/>
    </location>
</feature>
<accession>A0A2P4XBA9</accession>
<feature type="domain" description="AGC-kinase C-terminal" evidence="12">
    <location>
        <begin position="627"/>
        <end position="693"/>
    </location>
</feature>
<name>A0A2P4XBA9_9STRA</name>
<dbReference type="FunFam" id="1.10.510.10:FF:000074">
    <property type="entry name" value="G protein-coupled receptor kinase"/>
    <property type="match status" value="1"/>
</dbReference>
<keyword evidence="2" id="KW-0723">Serine/threonine-protein kinase</keyword>
<keyword evidence="4" id="KW-0808">Transferase</keyword>
<dbReference type="SMART" id="SM00315">
    <property type="entry name" value="RGS"/>
    <property type="match status" value="1"/>
</dbReference>
<dbReference type="Pfam" id="PF00069">
    <property type="entry name" value="Pkinase"/>
    <property type="match status" value="1"/>
</dbReference>
<gene>
    <name evidence="13" type="ORF">PHPALM_27952</name>
</gene>
<dbReference type="OrthoDB" id="354826at2759"/>
<evidence type="ECO:0000256" key="7">
    <source>
        <dbReference type="ARBA" id="ARBA00022840"/>
    </source>
</evidence>
<dbReference type="InterPro" id="IPR011009">
    <property type="entry name" value="Kinase-like_dom_sf"/>
</dbReference>
<dbReference type="PROSITE" id="PS50011">
    <property type="entry name" value="PROTEIN_KINASE_DOM"/>
    <property type="match status" value="1"/>
</dbReference>
<dbReference type="InterPro" id="IPR036305">
    <property type="entry name" value="RGS_sf"/>
</dbReference>
<reference evidence="13 14" key="1">
    <citation type="journal article" date="2017" name="Genome Biol. Evol.">
        <title>Phytophthora megakarya and P. palmivora, closely related causal agents of cacao black pod rot, underwent increases in genome sizes and gene numbers by different mechanisms.</title>
        <authorList>
            <person name="Ali S.S."/>
            <person name="Shao J."/>
            <person name="Lary D.J."/>
            <person name="Kronmiller B."/>
            <person name="Shen D."/>
            <person name="Strem M.D."/>
            <person name="Amoako-Attah I."/>
            <person name="Akrofi A.Y."/>
            <person name="Begoude B.A."/>
            <person name="Ten Hoopen G.M."/>
            <person name="Coulibaly K."/>
            <person name="Kebe B.I."/>
            <person name="Melnick R.L."/>
            <person name="Guiltinan M.J."/>
            <person name="Tyler B.M."/>
            <person name="Meinhardt L.W."/>
            <person name="Bailey B.A."/>
        </authorList>
    </citation>
    <scope>NUCLEOTIDE SEQUENCE [LARGE SCALE GENOMIC DNA]</scope>
    <source>
        <strain evidence="14">sbr112.9</strain>
    </source>
</reference>
<sequence length="719" mass="80566">MDELHDAIQDAQYIGAVTNTQRGPSAAFYNPSTNELTQFVDRQERALGNDWLSLENLLDMPLGFYFFRRFCEAEQHGSRKLDFLVEVTKYRTLQTPEQRTIKAKEIWDLFFGNATPGGVSVTTPREGGVSVWSPITREARLHQTSPISPATAPSSSPGTDYSSSVVPPLHSPPVGRPSPTRMSLGCLEELNVASMTTNGIVFWRKNESSVTRADVRSLFNNVSTEASPLGVGGEVVQRLTAVFKRKHPLAGESDRRDSMNCVRDGSPTTATSTASTVSTSELNDLGIDIRPDNSGSKTRSEKRLSVESKLSALTLFDELEACVLCSLEQYHLKDFRSSAFFKRLIAFLFLQKRRVSEDDFTVLRVLGRGGFGMVNGCIKRTSASLYAMKVMNKKMIKKKHAEKLCLAERKILAMISSPFVVCLKYSFQTPEELFLVLDLRTGGDLSFHLNRSRFSETQVRFWAAQILLGIQHLHEKNIVYRDLKPENILLDEKGNCSISDLGLAVEVTPTLTGRCGTRGYWAPEMLLRDENGNRLVYNQTVDWWSYGCLVYELLYGKCPFRTSKAKALHEDKQQAYDKATLELTPAYDSKYFSPDAAELIQKLLIRDPTKRLGAKGADEIKRMRFFSSIDWAQMEQMQISPPFVPDNEINAASQADIGSFDISVVKGIKLSEQEQAAYSGWDYVCPETFQREAVEYLVWEVKNGPCTIGANNNSCCSIL</sequence>
<dbReference type="PROSITE" id="PS00107">
    <property type="entry name" value="PROTEIN_KINASE_ATP"/>
    <property type="match status" value="1"/>
</dbReference>
<feature type="region of interest" description="Disordered" evidence="9">
    <location>
        <begin position="250"/>
        <end position="277"/>
    </location>
</feature>
<evidence type="ECO:0000259" key="10">
    <source>
        <dbReference type="PROSITE" id="PS50011"/>
    </source>
</evidence>
<dbReference type="CDD" id="cd05123">
    <property type="entry name" value="STKc_AGC"/>
    <property type="match status" value="1"/>
</dbReference>
<dbReference type="Gene3D" id="3.30.200.20">
    <property type="entry name" value="Phosphorylase Kinase, domain 1"/>
    <property type="match status" value="1"/>
</dbReference>
<dbReference type="PANTHER" id="PTHR24355">
    <property type="entry name" value="G PROTEIN-COUPLED RECEPTOR KINASE/RIBOSOMAL PROTEIN S6 KINASE"/>
    <property type="match status" value="1"/>
</dbReference>
<protein>
    <submittedName>
        <fullName evidence="13">AGC/GRK/BARK protein Kinase</fullName>
    </submittedName>
</protein>
<dbReference type="PROSITE" id="PS51285">
    <property type="entry name" value="AGC_KINASE_CTER"/>
    <property type="match status" value="1"/>
</dbReference>
<keyword evidence="6 13" id="KW-0418">Kinase</keyword>
<evidence type="ECO:0000256" key="5">
    <source>
        <dbReference type="ARBA" id="ARBA00022741"/>
    </source>
</evidence>
<comment type="caution">
    <text evidence="13">The sequence shown here is derived from an EMBL/GenBank/DDBJ whole genome shotgun (WGS) entry which is preliminary data.</text>
</comment>
<evidence type="ECO:0000256" key="2">
    <source>
        <dbReference type="ARBA" id="ARBA00022527"/>
    </source>
</evidence>
<dbReference type="AlphaFoldDB" id="A0A2P4XBA9"/>
<dbReference type="GO" id="GO:0005524">
    <property type="term" value="F:ATP binding"/>
    <property type="evidence" value="ECO:0007669"/>
    <property type="project" value="UniProtKB-UniRule"/>
</dbReference>
<evidence type="ECO:0000256" key="4">
    <source>
        <dbReference type="ARBA" id="ARBA00022679"/>
    </source>
</evidence>
<evidence type="ECO:0000256" key="8">
    <source>
        <dbReference type="PROSITE-ProRule" id="PRU10141"/>
    </source>
</evidence>
<evidence type="ECO:0000256" key="9">
    <source>
        <dbReference type="SAM" id="MobiDB-lite"/>
    </source>
</evidence>
<evidence type="ECO:0000256" key="1">
    <source>
        <dbReference type="ARBA" id="ARBA00009793"/>
    </source>
</evidence>
<evidence type="ECO:0000313" key="14">
    <source>
        <dbReference type="Proteomes" id="UP000237271"/>
    </source>
</evidence>
<dbReference type="InterPro" id="IPR017441">
    <property type="entry name" value="Protein_kinase_ATP_BS"/>
</dbReference>
<dbReference type="SUPFAM" id="SSF48097">
    <property type="entry name" value="Regulator of G-protein signaling, RGS"/>
    <property type="match status" value="1"/>
</dbReference>
<dbReference type="PROSITE" id="PS50132">
    <property type="entry name" value="RGS"/>
    <property type="match status" value="1"/>
</dbReference>
<evidence type="ECO:0000313" key="13">
    <source>
        <dbReference type="EMBL" id="POM62842.1"/>
    </source>
</evidence>
<feature type="domain" description="Protein kinase" evidence="10">
    <location>
        <begin position="360"/>
        <end position="626"/>
    </location>
</feature>
<feature type="binding site" evidence="8">
    <location>
        <position position="398"/>
    </location>
    <ligand>
        <name>ATP</name>
        <dbReference type="ChEBI" id="CHEBI:30616"/>
    </ligand>
</feature>
<evidence type="ECO:0000256" key="6">
    <source>
        <dbReference type="ARBA" id="ARBA00022777"/>
    </source>
</evidence>
<dbReference type="Proteomes" id="UP000237271">
    <property type="component" value="Unassembled WGS sequence"/>
</dbReference>
<keyword evidence="3" id="KW-0597">Phosphoprotein</keyword>
<evidence type="ECO:0000259" key="11">
    <source>
        <dbReference type="PROSITE" id="PS50132"/>
    </source>
</evidence>
<feature type="compositionally biased region" description="Low complexity" evidence="9">
    <location>
        <begin position="266"/>
        <end position="277"/>
    </location>
</feature>
<evidence type="ECO:0000259" key="12">
    <source>
        <dbReference type="PROSITE" id="PS51285"/>
    </source>
</evidence>
<evidence type="ECO:0000256" key="3">
    <source>
        <dbReference type="ARBA" id="ARBA00022553"/>
    </source>
</evidence>
<dbReference type="SUPFAM" id="SSF56112">
    <property type="entry name" value="Protein kinase-like (PK-like)"/>
    <property type="match status" value="1"/>
</dbReference>
<dbReference type="EMBL" id="NCKW01015490">
    <property type="protein sequence ID" value="POM62842.1"/>
    <property type="molecule type" value="Genomic_DNA"/>
</dbReference>
<dbReference type="Gene3D" id="1.10.510.10">
    <property type="entry name" value="Transferase(Phosphotransferase) domain 1"/>
    <property type="match status" value="1"/>
</dbReference>
<dbReference type="SMART" id="SM00133">
    <property type="entry name" value="S_TK_X"/>
    <property type="match status" value="1"/>
</dbReference>
<dbReference type="PROSITE" id="PS00108">
    <property type="entry name" value="PROTEIN_KINASE_ST"/>
    <property type="match status" value="1"/>
</dbReference>
<dbReference type="PANTHER" id="PTHR24355:SF18">
    <property type="entry name" value="G PROTEIN-COUPLED RECEPTOR KINASE"/>
    <property type="match status" value="1"/>
</dbReference>
<dbReference type="GO" id="GO:0004674">
    <property type="term" value="F:protein serine/threonine kinase activity"/>
    <property type="evidence" value="ECO:0007669"/>
    <property type="project" value="UniProtKB-KW"/>
</dbReference>
<dbReference type="InterPro" id="IPR008271">
    <property type="entry name" value="Ser/Thr_kinase_AS"/>
</dbReference>
<dbReference type="SMART" id="SM00220">
    <property type="entry name" value="S_TKc"/>
    <property type="match status" value="1"/>
</dbReference>
<feature type="domain" description="RGS" evidence="11">
    <location>
        <begin position="53"/>
        <end position="116"/>
    </location>
</feature>
<dbReference type="InterPro" id="IPR016137">
    <property type="entry name" value="RGS"/>
</dbReference>
<keyword evidence="7 8" id="KW-0067">ATP-binding</keyword>
<keyword evidence="5 8" id="KW-0547">Nucleotide-binding</keyword>
<comment type="similarity">
    <text evidence="1">Belongs to the protein kinase superfamily. AGC Ser/Thr protein kinase family. GPRK subfamily.</text>
</comment>
<dbReference type="InterPro" id="IPR000719">
    <property type="entry name" value="Prot_kinase_dom"/>
</dbReference>
<organism evidence="13 14">
    <name type="scientific">Phytophthora palmivora</name>
    <dbReference type="NCBI Taxonomy" id="4796"/>
    <lineage>
        <taxon>Eukaryota</taxon>
        <taxon>Sar</taxon>
        <taxon>Stramenopiles</taxon>
        <taxon>Oomycota</taxon>
        <taxon>Peronosporomycetes</taxon>
        <taxon>Peronosporales</taxon>
        <taxon>Peronosporaceae</taxon>
        <taxon>Phytophthora</taxon>
    </lineage>
</organism>
<feature type="compositionally biased region" description="Low complexity" evidence="9">
    <location>
        <begin position="144"/>
        <end position="168"/>
    </location>
</feature>